<evidence type="ECO:0000256" key="5">
    <source>
        <dbReference type="ARBA" id="ARBA00022777"/>
    </source>
</evidence>
<evidence type="ECO:0000256" key="7">
    <source>
        <dbReference type="ARBA" id="ARBA00047899"/>
    </source>
</evidence>
<keyword evidence="5 11" id="KW-0418">Kinase</keyword>
<dbReference type="FunFam" id="1.10.510.10:FF:000021">
    <property type="entry name" value="Serine/threonine protein kinase"/>
    <property type="match status" value="1"/>
</dbReference>
<evidence type="ECO:0000313" key="11">
    <source>
        <dbReference type="EMBL" id="PKW26673.1"/>
    </source>
</evidence>
<evidence type="ECO:0000256" key="6">
    <source>
        <dbReference type="ARBA" id="ARBA00022840"/>
    </source>
</evidence>
<dbReference type="SMART" id="SM00220">
    <property type="entry name" value="S_TKc"/>
    <property type="match status" value="1"/>
</dbReference>
<feature type="domain" description="Protein kinase" evidence="10">
    <location>
        <begin position="14"/>
        <end position="270"/>
    </location>
</feature>
<comment type="catalytic activity">
    <reaction evidence="7">
        <text>L-threonyl-[protein] + ATP = O-phospho-L-threonyl-[protein] + ADP + H(+)</text>
        <dbReference type="Rhea" id="RHEA:46608"/>
        <dbReference type="Rhea" id="RHEA-COMP:11060"/>
        <dbReference type="Rhea" id="RHEA-COMP:11605"/>
        <dbReference type="ChEBI" id="CHEBI:15378"/>
        <dbReference type="ChEBI" id="CHEBI:30013"/>
        <dbReference type="ChEBI" id="CHEBI:30616"/>
        <dbReference type="ChEBI" id="CHEBI:61977"/>
        <dbReference type="ChEBI" id="CHEBI:456216"/>
        <dbReference type="EC" id="2.7.11.1"/>
    </reaction>
</comment>
<gene>
    <name evidence="11" type="ORF">ATL31_1489</name>
</gene>
<keyword evidence="6" id="KW-0067">ATP-binding</keyword>
<keyword evidence="9" id="KW-0812">Transmembrane</keyword>
<name>A0A2N3YIJ9_9MICO</name>
<keyword evidence="9" id="KW-0472">Membrane</keyword>
<evidence type="ECO:0000256" key="2">
    <source>
        <dbReference type="ARBA" id="ARBA00022527"/>
    </source>
</evidence>
<dbReference type="RefSeq" id="WP_245862040.1">
    <property type="nucleotide sequence ID" value="NZ_PJNE01000001.1"/>
</dbReference>
<dbReference type="CDD" id="cd14014">
    <property type="entry name" value="STKc_PknB_like"/>
    <property type="match status" value="1"/>
</dbReference>
<dbReference type="Pfam" id="PF00069">
    <property type="entry name" value="Pkinase"/>
    <property type="match status" value="1"/>
</dbReference>
<dbReference type="PANTHER" id="PTHR43289">
    <property type="entry name" value="MITOGEN-ACTIVATED PROTEIN KINASE KINASE KINASE 20-RELATED"/>
    <property type="match status" value="1"/>
</dbReference>
<dbReference type="InterPro" id="IPR000719">
    <property type="entry name" value="Prot_kinase_dom"/>
</dbReference>
<evidence type="ECO:0000256" key="4">
    <source>
        <dbReference type="ARBA" id="ARBA00022741"/>
    </source>
</evidence>
<keyword evidence="12" id="KW-1185">Reference proteome</keyword>
<feature type="transmembrane region" description="Helical" evidence="9">
    <location>
        <begin position="350"/>
        <end position="371"/>
    </location>
</feature>
<proteinExistence type="predicted"/>
<dbReference type="GO" id="GO:0045717">
    <property type="term" value="P:negative regulation of fatty acid biosynthetic process"/>
    <property type="evidence" value="ECO:0007669"/>
    <property type="project" value="UniProtKB-ARBA"/>
</dbReference>
<sequence length="372" mass="38935">MNRLQQDYCLGGRYLLDTRIASGGMGDVWAAHDGTLDRTVAVKVLRPLTDGEPVFARRFRDEALFTAGLRHPNIAQIYDYGEEDSLAYLVMELVPGEPLSTTVQREGAQSPEFVRSVMAQAALALGAAHEAGVVHRDVKPGNILVSPDGTVKLTDFGIARALDGSGHTRTGEVLGTPHYLSPEQAMGEAATGASDLYALGIVAHELLTGRRPFEKLTPVATALAQVNDPPPPLPAHVPPALRLLVEQCLAKAPSARPASARELGERLGSLDDVAVSGDAVPAVEVLGAAAEAEAIAVEAAEAPGGPAGTMFGPGPVHTPVPHRPAGAHRPAAATPIVRRVRGPRSTRVHWAWIPATGVLTVLATALVLAALR</sequence>
<evidence type="ECO:0000259" key="10">
    <source>
        <dbReference type="PROSITE" id="PS50011"/>
    </source>
</evidence>
<reference evidence="11 12" key="1">
    <citation type="submission" date="2017-12" db="EMBL/GenBank/DDBJ databases">
        <title>Sequencing the genomes of 1000 Actinobacteria strains.</title>
        <authorList>
            <person name="Klenk H.-P."/>
        </authorList>
    </citation>
    <scope>NUCLEOTIDE SEQUENCE [LARGE SCALE GENOMIC DNA]</scope>
    <source>
        <strain evidence="11 12">DSM 12806</strain>
    </source>
</reference>
<evidence type="ECO:0000313" key="12">
    <source>
        <dbReference type="Proteomes" id="UP000233781"/>
    </source>
</evidence>
<keyword evidence="3" id="KW-0808">Transferase</keyword>
<dbReference type="PROSITE" id="PS50011">
    <property type="entry name" value="PROTEIN_KINASE_DOM"/>
    <property type="match status" value="1"/>
</dbReference>
<dbReference type="PROSITE" id="PS00108">
    <property type="entry name" value="PROTEIN_KINASE_ST"/>
    <property type="match status" value="1"/>
</dbReference>
<dbReference type="AlphaFoldDB" id="A0A2N3YIJ9"/>
<dbReference type="PANTHER" id="PTHR43289:SF6">
    <property type="entry name" value="SERINE_THREONINE-PROTEIN KINASE NEKL-3"/>
    <property type="match status" value="1"/>
</dbReference>
<accession>A0A2N3YIJ9</accession>
<evidence type="ECO:0000256" key="3">
    <source>
        <dbReference type="ARBA" id="ARBA00022679"/>
    </source>
</evidence>
<comment type="catalytic activity">
    <reaction evidence="8">
        <text>L-seryl-[protein] + ATP = O-phospho-L-seryl-[protein] + ADP + H(+)</text>
        <dbReference type="Rhea" id="RHEA:17989"/>
        <dbReference type="Rhea" id="RHEA-COMP:9863"/>
        <dbReference type="Rhea" id="RHEA-COMP:11604"/>
        <dbReference type="ChEBI" id="CHEBI:15378"/>
        <dbReference type="ChEBI" id="CHEBI:29999"/>
        <dbReference type="ChEBI" id="CHEBI:30616"/>
        <dbReference type="ChEBI" id="CHEBI:83421"/>
        <dbReference type="ChEBI" id="CHEBI:456216"/>
        <dbReference type="EC" id="2.7.11.1"/>
    </reaction>
</comment>
<dbReference type="SUPFAM" id="SSF56112">
    <property type="entry name" value="Protein kinase-like (PK-like)"/>
    <property type="match status" value="1"/>
</dbReference>
<protein>
    <recommendedName>
        <fullName evidence="1">non-specific serine/threonine protein kinase</fullName>
        <ecNumber evidence="1">2.7.11.1</ecNumber>
    </recommendedName>
</protein>
<dbReference type="GO" id="GO:0005524">
    <property type="term" value="F:ATP binding"/>
    <property type="evidence" value="ECO:0007669"/>
    <property type="project" value="UniProtKB-KW"/>
</dbReference>
<keyword evidence="4" id="KW-0547">Nucleotide-binding</keyword>
<organism evidence="11 12">
    <name type="scientific">Phycicoccus duodecadis</name>
    <dbReference type="NCBI Taxonomy" id="173053"/>
    <lineage>
        <taxon>Bacteria</taxon>
        <taxon>Bacillati</taxon>
        <taxon>Actinomycetota</taxon>
        <taxon>Actinomycetes</taxon>
        <taxon>Micrococcales</taxon>
        <taxon>Intrasporangiaceae</taxon>
        <taxon>Phycicoccus</taxon>
    </lineage>
</organism>
<evidence type="ECO:0000256" key="9">
    <source>
        <dbReference type="SAM" id="Phobius"/>
    </source>
</evidence>
<dbReference type="EC" id="2.7.11.1" evidence="1"/>
<comment type="caution">
    <text evidence="11">The sequence shown here is derived from an EMBL/GenBank/DDBJ whole genome shotgun (WGS) entry which is preliminary data.</text>
</comment>
<dbReference type="Proteomes" id="UP000233781">
    <property type="component" value="Unassembled WGS sequence"/>
</dbReference>
<evidence type="ECO:0000256" key="8">
    <source>
        <dbReference type="ARBA" id="ARBA00048679"/>
    </source>
</evidence>
<dbReference type="EMBL" id="PJNE01000001">
    <property type="protein sequence ID" value="PKW26673.1"/>
    <property type="molecule type" value="Genomic_DNA"/>
</dbReference>
<evidence type="ECO:0000256" key="1">
    <source>
        <dbReference type="ARBA" id="ARBA00012513"/>
    </source>
</evidence>
<dbReference type="GO" id="GO:0004674">
    <property type="term" value="F:protein serine/threonine kinase activity"/>
    <property type="evidence" value="ECO:0007669"/>
    <property type="project" value="UniProtKB-KW"/>
</dbReference>
<dbReference type="Gene3D" id="1.10.510.10">
    <property type="entry name" value="Transferase(Phosphotransferase) domain 1"/>
    <property type="match status" value="1"/>
</dbReference>
<dbReference type="FunFam" id="3.30.200.20:FF:000035">
    <property type="entry name" value="Serine/threonine protein kinase Stk1"/>
    <property type="match status" value="1"/>
</dbReference>
<keyword evidence="9" id="KW-1133">Transmembrane helix</keyword>
<dbReference type="InterPro" id="IPR011009">
    <property type="entry name" value="Kinase-like_dom_sf"/>
</dbReference>
<keyword evidence="2" id="KW-0723">Serine/threonine-protein kinase</keyword>
<dbReference type="Gene3D" id="3.30.200.20">
    <property type="entry name" value="Phosphorylase Kinase, domain 1"/>
    <property type="match status" value="1"/>
</dbReference>
<dbReference type="InterPro" id="IPR008271">
    <property type="entry name" value="Ser/Thr_kinase_AS"/>
</dbReference>